<dbReference type="AlphaFoldDB" id="A0A068VDU9"/>
<dbReference type="InterPro" id="IPR044974">
    <property type="entry name" value="Disease_R_plants"/>
</dbReference>
<dbReference type="GO" id="GO:0005524">
    <property type="term" value="F:ATP binding"/>
    <property type="evidence" value="ECO:0007669"/>
    <property type="project" value="UniProtKB-KW"/>
</dbReference>
<dbReference type="Gene3D" id="3.40.50.300">
    <property type="entry name" value="P-loop containing nucleotide triphosphate hydrolases"/>
    <property type="match status" value="1"/>
</dbReference>
<evidence type="ECO:0000256" key="1">
    <source>
        <dbReference type="ARBA" id="ARBA00002074"/>
    </source>
</evidence>
<dbReference type="PhylomeDB" id="A0A068VDU9"/>
<dbReference type="Gene3D" id="3.80.10.10">
    <property type="entry name" value="Ribonuclease Inhibitor"/>
    <property type="match status" value="1"/>
</dbReference>
<dbReference type="GO" id="GO:0051607">
    <property type="term" value="P:defense response to virus"/>
    <property type="evidence" value="ECO:0007669"/>
    <property type="project" value="UniProtKB-ARBA"/>
</dbReference>
<dbReference type="Gene3D" id="1.10.10.10">
    <property type="entry name" value="Winged helix-like DNA-binding domain superfamily/Winged helix DNA-binding domain"/>
    <property type="match status" value="1"/>
</dbReference>
<evidence type="ECO:0000313" key="15">
    <source>
        <dbReference type="Proteomes" id="UP000295252"/>
    </source>
</evidence>
<dbReference type="Pfam" id="PF23559">
    <property type="entry name" value="WHD_DRP"/>
    <property type="match status" value="1"/>
</dbReference>
<evidence type="ECO:0000256" key="6">
    <source>
        <dbReference type="ARBA" id="ARBA00022667"/>
    </source>
</evidence>
<evidence type="ECO:0000256" key="3">
    <source>
        <dbReference type="ARBA" id="ARBA00008894"/>
    </source>
</evidence>
<comment type="function">
    <text evidence="1">Confers resistance to late blight (Phytophthora infestans) races carrying the avirulence gene Avr1. Resistance proteins guard the plant against pathogens that contain an appropriate avirulence protein via an indirect interaction with this avirulence protein. That triggers a defense system including the hypersensitive response, which restricts the pathogen growth.</text>
</comment>
<keyword evidence="15" id="KW-1185">Reference proteome</keyword>
<evidence type="ECO:0000259" key="13">
    <source>
        <dbReference type="Pfam" id="PF23598"/>
    </source>
</evidence>
<evidence type="ECO:0000256" key="2">
    <source>
        <dbReference type="ARBA" id="ARBA00004496"/>
    </source>
</evidence>
<dbReference type="GO" id="GO:0005737">
    <property type="term" value="C:cytoplasm"/>
    <property type="evidence" value="ECO:0007669"/>
    <property type="project" value="UniProtKB-SubCell"/>
</dbReference>
<dbReference type="FunFam" id="3.40.50.300:FF:001091">
    <property type="entry name" value="Probable disease resistance protein At1g61300"/>
    <property type="match status" value="1"/>
</dbReference>
<comment type="similarity">
    <text evidence="3">Belongs to the disease resistance NB-LRR family.</text>
</comment>
<dbReference type="Gramene" id="CDP18742">
    <property type="protein sequence ID" value="CDP18742"/>
    <property type="gene ID" value="GSCOC_T00002676001"/>
</dbReference>
<keyword evidence="10" id="KW-0067">ATP-binding</keyword>
<organism evidence="14 15">
    <name type="scientific">Coffea canephora</name>
    <name type="common">Robusta coffee</name>
    <dbReference type="NCBI Taxonomy" id="49390"/>
    <lineage>
        <taxon>Eukaryota</taxon>
        <taxon>Viridiplantae</taxon>
        <taxon>Streptophyta</taxon>
        <taxon>Embryophyta</taxon>
        <taxon>Tracheophyta</taxon>
        <taxon>Spermatophyta</taxon>
        <taxon>Magnoliopsida</taxon>
        <taxon>eudicotyledons</taxon>
        <taxon>Gunneridae</taxon>
        <taxon>Pentapetalae</taxon>
        <taxon>asterids</taxon>
        <taxon>lamiids</taxon>
        <taxon>Gentianales</taxon>
        <taxon>Rubiaceae</taxon>
        <taxon>Ixoroideae</taxon>
        <taxon>Gardenieae complex</taxon>
        <taxon>Bertiereae - Coffeeae clade</taxon>
        <taxon>Coffeeae</taxon>
        <taxon>Coffea</taxon>
    </lineage>
</organism>
<feature type="domain" description="Disease resistance R13L4/SHOC-2-like LRR" evidence="13">
    <location>
        <begin position="380"/>
        <end position="669"/>
    </location>
</feature>
<dbReference type="Pfam" id="PF23598">
    <property type="entry name" value="LRR_14"/>
    <property type="match status" value="1"/>
</dbReference>
<dbReference type="Gene3D" id="1.10.8.430">
    <property type="entry name" value="Helical domain of apoptotic protease-activating factors"/>
    <property type="match status" value="1"/>
</dbReference>
<dbReference type="PANTHER" id="PTHR23155:SF1152">
    <property type="entry name" value="AAA+ ATPASE DOMAIN-CONTAINING PROTEIN"/>
    <property type="match status" value="1"/>
</dbReference>
<dbReference type="GO" id="GO:0009626">
    <property type="term" value="P:plant-type hypersensitive response"/>
    <property type="evidence" value="ECO:0007669"/>
    <property type="project" value="UniProtKB-KW"/>
</dbReference>
<dbReference type="Pfam" id="PF00931">
    <property type="entry name" value="NB-ARC"/>
    <property type="match status" value="1"/>
</dbReference>
<keyword evidence="4" id="KW-0963">Cytoplasm</keyword>
<dbReference type="InterPro" id="IPR055414">
    <property type="entry name" value="LRR_R13L4/SHOC2-like"/>
</dbReference>
<reference evidence="15" key="1">
    <citation type="journal article" date="2014" name="Science">
        <title>The coffee genome provides insight into the convergent evolution of caffeine biosynthesis.</title>
        <authorList>
            <person name="Denoeud F."/>
            <person name="Carretero-Paulet L."/>
            <person name="Dereeper A."/>
            <person name="Droc G."/>
            <person name="Guyot R."/>
            <person name="Pietrella M."/>
            <person name="Zheng C."/>
            <person name="Alberti A."/>
            <person name="Anthony F."/>
            <person name="Aprea G."/>
            <person name="Aury J.M."/>
            <person name="Bento P."/>
            <person name="Bernard M."/>
            <person name="Bocs S."/>
            <person name="Campa C."/>
            <person name="Cenci A."/>
            <person name="Combes M.C."/>
            <person name="Crouzillat D."/>
            <person name="Da Silva C."/>
            <person name="Daddiego L."/>
            <person name="De Bellis F."/>
            <person name="Dussert S."/>
            <person name="Garsmeur O."/>
            <person name="Gayraud T."/>
            <person name="Guignon V."/>
            <person name="Jahn K."/>
            <person name="Jamilloux V."/>
            <person name="Joet T."/>
            <person name="Labadie K."/>
            <person name="Lan T."/>
            <person name="Leclercq J."/>
            <person name="Lepelley M."/>
            <person name="Leroy T."/>
            <person name="Li L.T."/>
            <person name="Librado P."/>
            <person name="Lopez L."/>
            <person name="Munoz A."/>
            <person name="Noel B."/>
            <person name="Pallavicini A."/>
            <person name="Perrotta G."/>
            <person name="Poncet V."/>
            <person name="Pot D."/>
            <person name="Priyono X."/>
            <person name="Rigoreau M."/>
            <person name="Rouard M."/>
            <person name="Rozas J."/>
            <person name="Tranchant-Dubreuil C."/>
            <person name="VanBuren R."/>
            <person name="Zhang Q."/>
            <person name="Andrade A.C."/>
            <person name="Argout X."/>
            <person name="Bertrand B."/>
            <person name="de Kochko A."/>
            <person name="Graziosi G."/>
            <person name="Henry R.J."/>
            <person name="Jayarama X."/>
            <person name="Ming R."/>
            <person name="Nagai C."/>
            <person name="Rounsley S."/>
            <person name="Sankoff D."/>
            <person name="Giuliano G."/>
            <person name="Albert V.A."/>
            <person name="Wincker P."/>
            <person name="Lashermes P."/>
        </authorList>
    </citation>
    <scope>NUCLEOTIDE SEQUENCE [LARGE SCALE GENOMIC DNA]</scope>
    <source>
        <strain evidence="15">cv. DH200-94</strain>
    </source>
</reference>
<keyword evidence="8" id="KW-0547">Nucleotide-binding</keyword>
<dbReference type="InterPro" id="IPR027417">
    <property type="entry name" value="P-loop_NTPase"/>
</dbReference>
<evidence type="ECO:0000259" key="11">
    <source>
        <dbReference type="Pfam" id="PF00931"/>
    </source>
</evidence>
<proteinExistence type="inferred from homology"/>
<dbReference type="InterPro" id="IPR036388">
    <property type="entry name" value="WH-like_DNA-bd_sf"/>
</dbReference>
<keyword evidence="5" id="KW-0433">Leucine-rich repeat</keyword>
<keyword evidence="9" id="KW-0611">Plant defense</keyword>
<dbReference type="InterPro" id="IPR032675">
    <property type="entry name" value="LRR_dom_sf"/>
</dbReference>
<dbReference type="InterPro" id="IPR042197">
    <property type="entry name" value="Apaf_helical"/>
</dbReference>
<dbReference type="EMBL" id="HG739362">
    <property type="protein sequence ID" value="CDP18742.1"/>
    <property type="molecule type" value="Genomic_DNA"/>
</dbReference>
<dbReference type="InParanoid" id="A0A068VDU9"/>
<name>A0A068VDU9_COFCA</name>
<dbReference type="GO" id="GO:0043531">
    <property type="term" value="F:ADP binding"/>
    <property type="evidence" value="ECO:0007669"/>
    <property type="project" value="InterPro"/>
</dbReference>
<evidence type="ECO:0000259" key="12">
    <source>
        <dbReference type="Pfam" id="PF23559"/>
    </source>
</evidence>
<dbReference type="InterPro" id="IPR002182">
    <property type="entry name" value="NB-ARC"/>
</dbReference>
<gene>
    <name evidence="14" type="ORF">GSCOC_T00002676001</name>
</gene>
<protein>
    <submittedName>
        <fullName evidence="14">Uncharacterized protein</fullName>
    </submittedName>
</protein>
<dbReference type="InterPro" id="IPR058922">
    <property type="entry name" value="WHD_DRP"/>
</dbReference>
<dbReference type="SUPFAM" id="SSF52058">
    <property type="entry name" value="L domain-like"/>
    <property type="match status" value="1"/>
</dbReference>
<feature type="domain" description="Disease resistance protein winged helix" evidence="12">
    <location>
        <begin position="276"/>
        <end position="345"/>
    </location>
</feature>
<evidence type="ECO:0000256" key="10">
    <source>
        <dbReference type="ARBA" id="ARBA00022840"/>
    </source>
</evidence>
<evidence type="ECO:0000313" key="14">
    <source>
        <dbReference type="EMBL" id="CDP18742.1"/>
    </source>
</evidence>
<dbReference type="FunFam" id="1.10.10.10:FF:000322">
    <property type="entry name" value="Probable disease resistance protein At1g63360"/>
    <property type="match status" value="1"/>
</dbReference>
<evidence type="ECO:0000256" key="9">
    <source>
        <dbReference type="ARBA" id="ARBA00022821"/>
    </source>
</evidence>
<accession>A0A068VDU9</accession>
<dbReference type="SUPFAM" id="SSF52540">
    <property type="entry name" value="P-loop containing nucleoside triphosphate hydrolases"/>
    <property type="match status" value="1"/>
</dbReference>
<keyword evidence="7" id="KW-0677">Repeat</keyword>
<evidence type="ECO:0000256" key="7">
    <source>
        <dbReference type="ARBA" id="ARBA00022737"/>
    </source>
</evidence>
<dbReference type="PRINTS" id="PR00364">
    <property type="entry name" value="DISEASERSIST"/>
</dbReference>
<keyword evidence="6" id="KW-0381">Hypersensitive response</keyword>
<feature type="domain" description="NB-ARC" evidence="11">
    <location>
        <begin position="22"/>
        <end position="192"/>
    </location>
</feature>
<comment type="subcellular location">
    <subcellularLocation>
        <location evidence="2">Cytoplasm</location>
    </subcellularLocation>
</comment>
<evidence type="ECO:0000256" key="8">
    <source>
        <dbReference type="ARBA" id="ARBA00022741"/>
    </source>
</evidence>
<evidence type="ECO:0000256" key="4">
    <source>
        <dbReference type="ARBA" id="ARBA00022490"/>
    </source>
</evidence>
<evidence type="ECO:0000256" key="5">
    <source>
        <dbReference type="ARBA" id="ARBA00022614"/>
    </source>
</evidence>
<dbReference type="PANTHER" id="PTHR23155">
    <property type="entry name" value="DISEASE RESISTANCE PROTEIN RP"/>
    <property type="match status" value="1"/>
</dbReference>
<sequence length="712" mass="81421">MRLLPPSPRIPEVHEVVIGFDDEAQTIIGRLTSESRQLEIVPIVGMPGLGKTTLAKKVYGDAEIEGHFQLHLWCTVSHVYNQKRLLLELLCCNGEYTQKQLREKDEDDLLTMLYQMLKGKKYLLVLDDVWESGLWNDLNLAFQDAPKGSKILITSRFSNITAHVKLGEPHYLRLLTEEQSWQLLQKKVFGEEECPQSVHGAGIEIARFCGGLPLTVVIIAGVLATLERDGWIWEEFARRITLTMVCGTDPCMASLELSYEKLPPPLKPCFLYFAAFREAEKIGTKNLMCLWIAEGLVERKEGRRLEDVAEEYLMSLIGRNLVTVSKCRSIGGVKSCCLHDLLLEFVRPERKKRIFFRHFEDTTAADDFPLVDISFLFCIYKHLIVLNLEYIVLMQKEFPSGVESLPELRYLALRSDRMEFIPQSIANLSNLETFRLKSRETVSLPDTIWNMKKLRVLCVWICARPLLNDDILRSSPTLPNLDFLSTLILPLSQAGENIIRKIPHVRRLKIFLSHNEGAREATGSCNLSQLESLESLTVMGGFILPWDHNIEHFFPSALKKLSLSELGLPWSKISLIEQLPNLEVLKLLVCSFRGDTWELAEGGFPKLKVLTLSQVDVVVWTEADPDSDDYFQCLERLNLEGNLKLEKVPSCFERLSTLNMVKVRFWGEESNCNNAVDNYSVVNLVRRIEEEQINNGTENLKILIHYVPLPRY</sequence>
<dbReference type="Proteomes" id="UP000295252">
    <property type="component" value="Chromosome VII"/>
</dbReference>